<dbReference type="GO" id="GO:0003723">
    <property type="term" value="F:RNA binding"/>
    <property type="evidence" value="ECO:0007669"/>
    <property type="project" value="UniProtKB-KW"/>
</dbReference>
<dbReference type="InterPro" id="IPR039515">
    <property type="entry name" value="NOT4_mRING-HC-C4C4"/>
</dbReference>
<dbReference type="InterPro" id="IPR012677">
    <property type="entry name" value="Nucleotide-bd_a/b_plait_sf"/>
</dbReference>
<dbReference type="InterPro" id="IPR013083">
    <property type="entry name" value="Znf_RING/FYVE/PHD"/>
</dbReference>
<dbReference type="InterPro" id="IPR001841">
    <property type="entry name" value="Znf_RING"/>
</dbReference>
<feature type="zinc finger region" description="C3H1-type" evidence="8">
    <location>
        <begin position="276"/>
        <end position="303"/>
    </location>
</feature>
<dbReference type="GO" id="GO:0030014">
    <property type="term" value="C:CCR4-NOT complex"/>
    <property type="evidence" value="ECO:0007669"/>
    <property type="project" value="InterPro"/>
</dbReference>
<evidence type="ECO:0000256" key="4">
    <source>
        <dbReference type="ARBA" id="ARBA00022833"/>
    </source>
</evidence>
<keyword evidence="7" id="KW-0539">Nucleus</keyword>
<protein>
    <recommendedName>
        <fullName evidence="14">RING-type domain-containing protein</fullName>
    </recommendedName>
</protein>
<feature type="compositionally biased region" description="Low complexity" evidence="9">
    <location>
        <begin position="325"/>
        <end position="339"/>
    </location>
</feature>
<evidence type="ECO:0000256" key="3">
    <source>
        <dbReference type="ARBA" id="ARBA00022771"/>
    </source>
</evidence>
<feature type="domain" description="C3H1-type" evidence="11">
    <location>
        <begin position="276"/>
        <end position="303"/>
    </location>
</feature>
<dbReference type="Proteomes" id="UP000053890">
    <property type="component" value="Unassembled WGS sequence"/>
</dbReference>
<evidence type="ECO:0008006" key="14">
    <source>
        <dbReference type="Google" id="ProtNLM"/>
    </source>
</evidence>
<dbReference type="InterPro" id="IPR039780">
    <property type="entry name" value="Mot2"/>
</dbReference>
<dbReference type="CDD" id="cd16618">
    <property type="entry name" value="mRING-HC-C4C4_CNOT4"/>
    <property type="match status" value="1"/>
</dbReference>
<evidence type="ECO:0000256" key="5">
    <source>
        <dbReference type="ARBA" id="ARBA00022884"/>
    </source>
</evidence>
<dbReference type="GO" id="GO:0004842">
    <property type="term" value="F:ubiquitin-protein transferase activity"/>
    <property type="evidence" value="ECO:0007669"/>
    <property type="project" value="InterPro"/>
</dbReference>
<feature type="region of interest" description="Disordered" evidence="9">
    <location>
        <begin position="1"/>
        <end position="66"/>
    </location>
</feature>
<dbReference type="Gene3D" id="3.30.70.330">
    <property type="match status" value="1"/>
</dbReference>
<dbReference type="AlphaFoldDB" id="A0A194SA46"/>
<organism evidence="12 13">
    <name type="scientific">Rhodotorula graminis (strain WP1)</name>
    <dbReference type="NCBI Taxonomy" id="578459"/>
    <lineage>
        <taxon>Eukaryota</taxon>
        <taxon>Fungi</taxon>
        <taxon>Dikarya</taxon>
        <taxon>Basidiomycota</taxon>
        <taxon>Pucciniomycotina</taxon>
        <taxon>Microbotryomycetes</taxon>
        <taxon>Sporidiobolales</taxon>
        <taxon>Sporidiobolaceae</taxon>
        <taxon>Rhodotorula</taxon>
    </lineage>
</organism>
<accession>A0A194SA46</accession>
<feature type="non-terminal residue" evidence="12">
    <location>
        <position position="350"/>
    </location>
</feature>
<dbReference type="GO" id="GO:0016567">
    <property type="term" value="P:protein ubiquitination"/>
    <property type="evidence" value="ECO:0007669"/>
    <property type="project" value="TreeGrafter"/>
</dbReference>
<sequence length="350" mass="38315">MRHGAYSQAASRPGGAWAAHPTTTAPGAAATPTGSSAYPPLGAQPSHQVPPHIHSSHHAHHGDPAGVSSVSTLLDRVLAMLDGFEDDMDCPLCLEEMDLSDLNFRPCPCGYQICRFCYHHIKENLNNKCPACRTPYDDATVEFKAIKPDEMKRLQAAKKLRDKRRKDSELAMQNKANVRVRQRTQVQITGMTTRQANEDTLAQLKDNEHFGKYGKISRLFMSKRSPTSGSAPGLSHPVYQPVSVYVCYRTPTEASHCIAATDGTLSLEGNKLRAMWGTTRYCPNYLKGIRCPDYNCTFAHEPGEEIEGPLPSTKDEIFTYDSETVSKPKAAAPSSTAVKKAPEVSLPASA</sequence>
<keyword evidence="13" id="KW-1185">Reference proteome</keyword>
<evidence type="ECO:0000259" key="10">
    <source>
        <dbReference type="PROSITE" id="PS50089"/>
    </source>
</evidence>
<evidence type="ECO:0000259" key="11">
    <source>
        <dbReference type="PROSITE" id="PS50103"/>
    </source>
</evidence>
<evidence type="ECO:0000313" key="12">
    <source>
        <dbReference type="EMBL" id="KPV77593.1"/>
    </source>
</evidence>
<dbReference type="GO" id="GO:0008270">
    <property type="term" value="F:zinc ion binding"/>
    <property type="evidence" value="ECO:0007669"/>
    <property type="project" value="UniProtKB-KW"/>
</dbReference>
<dbReference type="PROSITE" id="PS50089">
    <property type="entry name" value="ZF_RING_2"/>
    <property type="match status" value="1"/>
</dbReference>
<dbReference type="PANTHER" id="PTHR12603:SF0">
    <property type="entry name" value="CCR4-NOT TRANSCRIPTION COMPLEX SUBUNIT 4"/>
    <property type="match status" value="1"/>
</dbReference>
<name>A0A194SA46_RHOGW</name>
<feature type="region of interest" description="Disordered" evidence="9">
    <location>
        <begin position="325"/>
        <end position="350"/>
    </location>
</feature>
<reference evidence="12 13" key="1">
    <citation type="journal article" date="2015" name="Front. Microbiol.">
        <title>Genome sequence of the plant growth promoting endophytic yeast Rhodotorula graminis WP1.</title>
        <authorList>
            <person name="Firrincieli A."/>
            <person name="Otillar R."/>
            <person name="Salamov A."/>
            <person name="Schmutz J."/>
            <person name="Khan Z."/>
            <person name="Redman R.S."/>
            <person name="Fleck N.D."/>
            <person name="Lindquist E."/>
            <person name="Grigoriev I.V."/>
            <person name="Doty S.L."/>
        </authorList>
    </citation>
    <scope>NUCLEOTIDE SEQUENCE [LARGE SCALE GENOMIC DNA]</scope>
    <source>
        <strain evidence="12 13">WP1</strain>
    </source>
</reference>
<evidence type="ECO:0000256" key="2">
    <source>
        <dbReference type="ARBA" id="ARBA00022723"/>
    </source>
</evidence>
<evidence type="ECO:0000313" key="13">
    <source>
        <dbReference type="Proteomes" id="UP000053890"/>
    </source>
</evidence>
<gene>
    <name evidence="12" type="ORF">RHOBADRAFT_51426</name>
</gene>
<dbReference type="InterPro" id="IPR000571">
    <property type="entry name" value="Znf_CCCH"/>
</dbReference>
<dbReference type="FunFam" id="3.30.40.10:FF:000006">
    <property type="entry name" value="CCR4-NOT transcription complex subunit 4"/>
    <property type="match status" value="1"/>
</dbReference>
<dbReference type="Pfam" id="PF14570">
    <property type="entry name" value="zf-RING_4"/>
    <property type="match status" value="1"/>
</dbReference>
<dbReference type="GO" id="GO:0005634">
    <property type="term" value="C:nucleus"/>
    <property type="evidence" value="ECO:0007669"/>
    <property type="project" value="UniProtKB-SubCell"/>
</dbReference>
<evidence type="ECO:0000256" key="7">
    <source>
        <dbReference type="ARBA" id="ARBA00023242"/>
    </source>
</evidence>
<evidence type="ECO:0000256" key="9">
    <source>
        <dbReference type="SAM" id="MobiDB-lite"/>
    </source>
</evidence>
<evidence type="ECO:0000256" key="8">
    <source>
        <dbReference type="PROSITE-ProRule" id="PRU00723"/>
    </source>
</evidence>
<dbReference type="InterPro" id="IPR035979">
    <property type="entry name" value="RBD_domain_sf"/>
</dbReference>
<dbReference type="SUPFAM" id="SSF57850">
    <property type="entry name" value="RING/U-box"/>
    <property type="match status" value="1"/>
</dbReference>
<keyword evidence="5" id="KW-0694">RNA-binding</keyword>
<dbReference type="PROSITE" id="PS50103">
    <property type="entry name" value="ZF_C3H1"/>
    <property type="match status" value="1"/>
</dbReference>
<dbReference type="Gene3D" id="3.30.40.10">
    <property type="entry name" value="Zinc/RING finger domain, C3HC4 (zinc finger)"/>
    <property type="match status" value="1"/>
</dbReference>
<keyword evidence="4 8" id="KW-0862">Zinc</keyword>
<dbReference type="PANTHER" id="PTHR12603">
    <property type="entry name" value="CCR4-NOT TRANSCRIPTION COMPLEX RELATED"/>
    <property type="match status" value="1"/>
</dbReference>
<keyword evidence="6" id="KW-0175">Coiled coil</keyword>
<comment type="subcellular location">
    <subcellularLocation>
        <location evidence="1">Nucleus</location>
    </subcellularLocation>
</comment>
<dbReference type="OrthoDB" id="1923159at2759"/>
<evidence type="ECO:0000256" key="6">
    <source>
        <dbReference type="ARBA" id="ARBA00023054"/>
    </source>
</evidence>
<dbReference type="STRING" id="578459.A0A194SA46"/>
<dbReference type="RefSeq" id="XP_018273642.1">
    <property type="nucleotide sequence ID" value="XM_018415833.1"/>
</dbReference>
<keyword evidence="3 8" id="KW-0863">Zinc-finger</keyword>
<feature type="domain" description="RING-type" evidence="10">
    <location>
        <begin position="90"/>
        <end position="133"/>
    </location>
</feature>
<dbReference type="SUPFAM" id="SSF54928">
    <property type="entry name" value="RNA-binding domain, RBD"/>
    <property type="match status" value="1"/>
</dbReference>
<feature type="compositionally biased region" description="Low complexity" evidence="9">
    <location>
        <begin position="13"/>
        <end position="34"/>
    </location>
</feature>
<keyword evidence="2 8" id="KW-0479">Metal-binding</keyword>
<dbReference type="EMBL" id="KQ474074">
    <property type="protein sequence ID" value="KPV77593.1"/>
    <property type="molecule type" value="Genomic_DNA"/>
</dbReference>
<dbReference type="GeneID" id="28976281"/>
<evidence type="ECO:0000256" key="1">
    <source>
        <dbReference type="ARBA" id="ARBA00004123"/>
    </source>
</evidence>
<proteinExistence type="predicted"/>